<reference evidence="10" key="1">
    <citation type="submission" date="2006-10" db="EMBL/GenBank/DDBJ databases">
        <title>Complete sequence of Solibacter usitatus Ellin6076.</title>
        <authorList>
            <consortium name="US DOE Joint Genome Institute"/>
            <person name="Copeland A."/>
            <person name="Lucas S."/>
            <person name="Lapidus A."/>
            <person name="Barry K."/>
            <person name="Detter J.C."/>
            <person name="Glavina del Rio T."/>
            <person name="Hammon N."/>
            <person name="Israni S."/>
            <person name="Dalin E."/>
            <person name="Tice H."/>
            <person name="Pitluck S."/>
            <person name="Thompson L.S."/>
            <person name="Brettin T."/>
            <person name="Bruce D."/>
            <person name="Han C."/>
            <person name="Tapia R."/>
            <person name="Gilna P."/>
            <person name="Schmutz J."/>
            <person name="Larimer F."/>
            <person name="Land M."/>
            <person name="Hauser L."/>
            <person name="Kyrpides N."/>
            <person name="Mikhailova N."/>
            <person name="Janssen P.H."/>
            <person name="Kuske C.R."/>
            <person name="Richardson P."/>
        </authorList>
    </citation>
    <scope>NUCLEOTIDE SEQUENCE</scope>
    <source>
        <strain evidence="10">Ellin6076</strain>
    </source>
</reference>
<dbReference type="SUPFAM" id="SSF51182">
    <property type="entry name" value="RmlC-like cupins"/>
    <property type="match status" value="1"/>
</dbReference>
<evidence type="ECO:0000256" key="1">
    <source>
        <dbReference type="ARBA" id="ARBA00001298"/>
    </source>
</evidence>
<dbReference type="InterPro" id="IPR011051">
    <property type="entry name" value="RmlC_Cupin_sf"/>
</dbReference>
<dbReference type="PANTHER" id="PTHR21047">
    <property type="entry name" value="DTDP-6-DEOXY-D-GLUCOSE-3,5 EPIMERASE"/>
    <property type="match status" value="1"/>
</dbReference>
<dbReference type="eggNOG" id="COG1898">
    <property type="taxonomic scope" value="Bacteria"/>
</dbReference>
<feature type="active site" description="Proton donor" evidence="8">
    <location>
        <position position="143"/>
    </location>
</feature>
<dbReference type="PANTHER" id="PTHR21047:SF2">
    <property type="entry name" value="THYMIDINE DIPHOSPHO-4-KETO-RHAMNOSE 3,5-EPIMERASE"/>
    <property type="match status" value="1"/>
</dbReference>
<evidence type="ECO:0000256" key="2">
    <source>
        <dbReference type="ARBA" id="ARBA00001997"/>
    </source>
</evidence>
<dbReference type="InParanoid" id="Q01T67"/>
<comment type="function">
    <text evidence="2">Catalyzes the epimerization of the C3' and C5'positions of dTDP-6-deoxy-D-xylo-4-hexulose, forming dTDP-6-deoxy-L-lyxo-4-hexulose.</text>
</comment>
<name>Q01T67_SOLUE</name>
<dbReference type="InterPro" id="IPR000888">
    <property type="entry name" value="RmlC-like"/>
</dbReference>
<proteinExistence type="predicted"/>
<evidence type="ECO:0000256" key="4">
    <source>
        <dbReference type="ARBA" id="ARBA00019595"/>
    </source>
</evidence>
<evidence type="ECO:0000256" key="7">
    <source>
        <dbReference type="ARBA" id="ARBA00033311"/>
    </source>
</evidence>
<dbReference type="FunCoup" id="Q01T67">
    <property type="interactions" value="372"/>
</dbReference>
<organism evidence="10">
    <name type="scientific">Solibacter usitatus (strain Ellin6076)</name>
    <dbReference type="NCBI Taxonomy" id="234267"/>
    <lineage>
        <taxon>Bacteria</taxon>
        <taxon>Pseudomonadati</taxon>
        <taxon>Acidobacteriota</taxon>
        <taxon>Terriglobia</taxon>
        <taxon>Bryobacterales</taxon>
        <taxon>Solibacteraceae</taxon>
        <taxon>Candidatus Solibacter</taxon>
    </lineage>
</organism>
<comment type="catalytic activity">
    <reaction evidence="1">
        <text>dTDP-4-dehydro-6-deoxy-alpha-D-glucose = dTDP-4-dehydro-beta-L-rhamnose</text>
        <dbReference type="Rhea" id="RHEA:16969"/>
        <dbReference type="ChEBI" id="CHEBI:57649"/>
        <dbReference type="ChEBI" id="CHEBI:62830"/>
        <dbReference type="EC" id="5.1.3.13"/>
    </reaction>
</comment>
<evidence type="ECO:0000256" key="3">
    <source>
        <dbReference type="ARBA" id="ARBA00012098"/>
    </source>
</evidence>
<feature type="active site" description="Proton acceptor" evidence="8">
    <location>
        <position position="75"/>
    </location>
</feature>
<dbReference type="GO" id="GO:0000271">
    <property type="term" value="P:polysaccharide biosynthetic process"/>
    <property type="evidence" value="ECO:0007669"/>
    <property type="project" value="TreeGrafter"/>
</dbReference>
<dbReference type="Gene3D" id="2.60.120.10">
    <property type="entry name" value="Jelly Rolls"/>
    <property type="match status" value="1"/>
</dbReference>
<evidence type="ECO:0000256" key="9">
    <source>
        <dbReference type="PIRSR" id="PIRSR600888-3"/>
    </source>
</evidence>
<dbReference type="KEGG" id="sus:Acid_6227"/>
<evidence type="ECO:0000256" key="8">
    <source>
        <dbReference type="PIRSR" id="PIRSR600888-1"/>
    </source>
</evidence>
<dbReference type="STRING" id="234267.Acid_6227"/>
<feature type="site" description="Participates in a stacking interaction with the thymidine ring of dTDP-4-oxo-6-deoxyglucose" evidence="9">
    <location>
        <position position="149"/>
    </location>
</feature>
<dbReference type="GO" id="GO:0008830">
    <property type="term" value="F:dTDP-4-dehydrorhamnose 3,5-epimerase activity"/>
    <property type="evidence" value="ECO:0007669"/>
    <property type="project" value="UniProtKB-EC"/>
</dbReference>
<dbReference type="InterPro" id="IPR014710">
    <property type="entry name" value="RmlC-like_jellyroll"/>
</dbReference>
<sequence>MVPECARGIGSLITSPSSEHLISGVKVEPYALFPDDRGYFLEVHRMGRGLAAAFPPATTQMSAALNYPGTVKAFHFHLHQHDCWAPVYGLLQVALVDLRLGSATYGARNTLYVGALRPWQILIPPGVGHGYKVIGNKEAMLVYLTDQFYNPKDEGRVPYNDPGINYDWETQNK</sequence>
<protein>
    <recommendedName>
        <fullName evidence="4">dTDP-4-dehydrorhamnose 3,5-epimerase</fullName>
        <ecNumber evidence="3">5.1.3.13</ecNumber>
    </recommendedName>
    <alternativeName>
        <fullName evidence="6">Thymidine diphospho-4-keto-rhamnose 3,5-epimerase</fullName>
    </alternativeName>
    <alternativeName>
        <fullName evidence="5">dTDP-4-keto-6-deoxyglucose 3,5-epimerase</fullName>
    </alternativeName>
    <alternativeName>
        <fullName evidence="7">dTDP-6-deoxy-D-xylo-4-hexulose 3,5-epimerase</fullName>
    </alternativeName>
</protein>
<evidence type="ECO:0000256" key="6">
    <source>
        <dbReference type="ARBA" id="ARBA00031424"/>
    </source>
</evidence>
<dbReference type="HOGENOM" id="CLU_090940_1_1_0"/>
<gene>
    <name evidence="10" type="ordered locus">Acid_6227</name>
</gene>
<dbReference type="EMBL" id="CP000473">
    <property type="protein sequence ID" value="ABJ87153.1"/>
    <property type="molecule type" value="Genomic_DNA"/>
</dbReference>
<dbReference type="AlphaFoldDB" id="Q01T67"/>
<accession>Q01T67</accession>
<dbReference type="GO" id="GO:0005829">
    <property type="term" value="C:cytosol"/>
    <property type="evidence" value="ECO:0007669"/>
    <property type="project" value="TreeGrafter"/>
</dbReference>
<dbReference type="EC" id="5.1.3.13" evidence="3"/>
<evidence type="ECO:0000256" key="5">
    <source>
        <dbReference type="ARBA" id="ARBA00029758"/>
    </source>
</evidence>
<evidence type="ECO:0000313" key="10">
    <source>
        <dbReference type="EMBL" id="ABJ87153.1"/>
    </source>
</evidence>
<dbReference type="Pfam" id="PF00908">
    <property type="entry name" value="dTDP_sugar_isom"/>
    <property type="match status" value="1"/>
</dbReference>